<comment type="caution">
    <text evidence="1">The sequence shown here is derived from an EMBL/GenBank/DDBJ whole genome shotgun (WGS) entry which is preliminary data.</text>
</comment>
<evidence type="ECO:0000313" key="2">
    <source>
        <dbReference type="Proteomes" id="UP001054837"/>
    </source>
</evidence>
<organism evidence="1 2">
    <name type="scientific">Caerostris darwini</name>
    <dbReference type="NCBI Taxonomy" id="1538125"/>
    <lineage>
        <taxon>Eukaryota</taxon>
        <taxon>Metazoa</taxon>
        <taxon>Ecdysozoa</taxon>
        <taxon>Arthropoda</taxon>
        <taxon>Chelicerata</taxon>
        <taxon>Arachnida</taxon>
        <taxon>Araneae</taxon>
        <taxon>Araneomorphae</taxon>
        <taxon>Entelegynae</taxon>
        <taxon>Araneoidea</taxon>
        <taxon>Araneidae</taxon>
        <taxon>Caerostris</taxon>
    </lineage>
</organism>
<name>A0AAV4RT15_9ARAC</name>
<protein>
    <submittedName>
        <fullName evidence="1">Uncharacterized protein</fullName>
    </submittedName>
</protein>
<dbReference type="EMBL" id="BPLQ01006556">
    <property type="protein sequence ID" value="GIY23501.1"/>
    <property type="molecule type" value="Genomic_DNA"/>
</dbReference>
<proteinExistence type="predicted"/>
<reference evidence="1 2" key="1">
    <citation type="submission" date="2021-06" db="EMBL/GenBank/DDBJ databases">
        <title>Caerostris darwini draft genome.</title>
        <authorList>
            <person name="Kono N."/>
            <person name="Arakawa K."/>
        </authorList>
    </citation>
    <scope>NUCLEOTIDE SEQUENCE [LARGE SCALE GENOMIC DNA]</scope>
</reference>
<keyword evidence="2" id="KW-1185">Reference proteome</keyword>
<sequence>MQTIFDTPRECQCFNCMKDAPLPPLLMERIWSSKNLEERDRIMNHMYYAKPFLKQDWTKDWRSVTQRDYVSNYNSRSTYFPQRVPNKQFTDYVCRKWCDEEHIPPLSGKFHGKTDF</sequence>
<evidence type="ECO:0000313" key="1">
    <source>
        <dbReference type="EMBL" id="GIY23501.1"/>
    </source>
</evidence>
<dbReference type="Proteomes" id="UP001054837">
    <property type="component" value="Unassembled WGS sequence"/>
</dbReference>
<gene>
    <name evidence="1" type="primary">AVEN_159523_1</name>
    <name evidence="1" type="ORF">CDAR_465851</name>
</gene>
<accession>A0AAV4RT15</accession>
<dbReference type="AlphaFoldDB" id="A0AAV4RT15"/>